<evidence type="ECO:0008006" key="3">
    <source>
        <dbReference type="Google" id="ProtNLM"/>
    </source>
</evidence>
<dbReference type="Proteomes" id="UP001153954">
    <property type="component" value="Unassembled WGS sequence"/>
</dbReference>
<dbReference type="EMBL" id="CAKOGL010000025">
    <property type="protein sequence ID" value="CAH2102771.1"/>
    <property type="molecule type" value="Genomic_DNA"/>
</dbReference>
<name>A0AAU9UY04_EUPED</name>
<accession>A0AAU9UY04</accession>
<evidence type="ECO:0000313" key="2">
    <source>
        <dbReference type="Proteomes" id="UP001153954"/>
    </source>
</evidence>
<dbReference type="AlphaFoldDB" id="A0AAU9UY04"/>
<gene>
    <name evidence="1" type="ORF">EEDITHA_LOCUS17355</name>
</gene>
<organism evidence="1 2">
    <name type="scientific">Euphydryas editha</name>
    <name type="common">Edith's checkerspot</name>
    <dbReference type="NCBI Taxonomy" id="104508"/>
    <lineage>
        <taxon>Eukaryota</taxon>
        <taxon>Metazoa</taxon>
        <taxon>Ecdysozoa</taxon>
        <taxon>Arthropoda</taxon>
        <taxon>Hexapoda</taxon>
        <taxon>Insecta</taxon>
        <taxon>Pterygota</taxon>
        <taxon>Neoptera</taxon>
        <taxon>Endopterygota</taxon>
        <taxon>Lepidoptera</taxon>
        <taxon>Glossata</taxon>
        <taxon>Ditrysia</taxon>
        <taxon>Papilionoidea</taxon>
        <taxon>Nymphalidae</taxon>
        <taxon>Nymphalinae</taxon>
        <taxon>Euphydryas</taxon>
    </lineage>
</organism>
<keyword evidence="2" id="KW-1185">Reference proteome</keyword>
<comment type="caution">
    <text evidence="1">The sequence shown here is derived from an EMBL/GenBank/DDBJ whole genome shotgun (WGS) entry which is preliminary data.</text>
</comment>
<evidence type="ECO:0000313" key="1">
    <source>
        <dbReference type="EMBL" id="CAH2102771.1"/>
    </source>
</evidence>
<sequence length="176" mass="20550">MVLLSPWMNMCEEYAVTHGLRYSSLKSEFIVFQARAARSQRRVTCVALEGSQLKRVDRFKYLGHWVTENLSDTVDIERKRRALSVRCNMLIHRFARCSKQAKLSLFKAYCQSFYTCTLWVDFSRRAYNALRVQYNNAFRMLIGLPRFCSASSMFAEARTDCFYTIIRKRCASGTPS</sequence>
<reference evidence="1" key="1">
    <citation type="submission" date="2022-03" db="EMBL/GenBank/DDBJ databases">
        <authorList>
            <person name="Tunstrom K."/>
        </authorList>
    </citation>
    <scope>NUCLEOTIDE SEQUENCE</scope>
</reference>
<proteinExistence type="predicted"/>
<protein>
    <recommendedName>
        <fullName evidence="3">Reverse transcriptase</fullName>
    </recommendedName>
</protein>